<dbReference type="AlphaFoldDB" id="A0A017TC27"/>
<dbReference type="GO" id="GO:0004130">
    <property type="term" value="F:cytochrome-c peroxidase activity"/>
    <property type="evidence" value="ECO:0007669"/>
    <property type="project" value="TreeGrafter"/>
</dbReference>
<dbReference type="STRING" id="1192034.CAP_1501"/>
<name>A0A017TC27_9BACT</name>
<dbReference type="GO" id="GO:0009055">
    <property type="term" value="F:electron transfer activity"/>
    <property type="evidence" value="ECO:0007669"/>
    <property type="project" value="InterPro"/>
</dbReference>
<evidence type="ECO:0000256" key="3">
    <source>
        <dbReference type="ARBA" id="ARBA00022723"/>
    </source>
</evidence>
<sequence>MAVMASGCSAEEALIDGLFTPVEWEKVQTLSPLPEVPEDTTNRYADDPNAAALGQRLFFEKGYSGPIAVGGAESGALGEVGETGRVACASCHHGTWLIDHRSTPNNASLGTAWIPRNANSVINAAFYEPWIENDGVSDSLWSDVLVDPELNIAMDGSRLQVVHVLWEKYRDEYNAMFDPDLDADLDPASENADRFPATGKPGSEEWDRMTAEDQETVTGIYVNFGKAVAAYLRLLVSREAPFDRYVAGETGAIGEDAKHGLQLFVGKAGCVACHSGSHFSDDEFHVNGLAPAGPNINPEELGRATAIDNVLKNPFNSDGIYSDDRATGRLEGLKKTEEAVGQWRTKGLRHIAETAPYMHTGQLETLRDVVTFYNTGGHATGFVGVKSDKMKPLNLTDEEIDHLVAFLETLTGAPVDEALREDTSAR</sequence>
<evidence type="ECO:0000256" key="5">
    <source>
        <dbReference type="ARBA" id="ARBA00023002"/>
    </source>
</evidence>
<proteinExistence type="predicted"/>
<dbReference type="PROSITE" id="PS51007">
    <property type="entry name" value="CYTC"/>
    <property type="match status" value="1"/>
</dbReference>
<evidence type="ECO:0000256" key="2">
    <source>
        <dbReference type="ARBA" id="ARBA00022617"/>
    </source>
</evidence>
<gene>
    <name evidence="9" type="ORF">CAP_1501</name>
</gene>
<keyword evidence="10" id="KW-1185">Reference proteome</keyword>
<keyword evidence="9" id="KW-0575">Peroxidase</keyword>
<evidence type="ECO:0000256" key="1">
    <source>
        <dbReference type="ARBA" id="ARBA00004196"/>
    </source>
</evidence>
<dbReference type="InterPro" id="IPR009056">
    <property type="entry name" value="Cyt_c-like_dom"/>
</dbReference>
<feature type="domain" description="Cytochrome c" evidence="8">
    <location>
        <begin position="255"/>
        <end position="411"/>
    </location>
</feature>
<dbReference type="eggNOG" id="COG1858">
    <property type="taxonomic scope" value="Bacteria"/>
</dbReference>
<dbReference type="GO" id="GO:0030313">
    <property type="term" value="C:cell envelope"/>
    <property type="evidence" value="ECO:0007669"/>
    <property type="project" value="UniProtKB-SubCell"/>
</dbReference>
<protein>
    <submittedName>
        <fullName evidence="9">Putative cytochrome c peroxidase</fullName>
    </submittedName>
</protein>
<organism evidence="9 10">
    <name type="scientific">Chondromyces apiculatus DSM 436</name>
    <dbReference type="NCBI Taxonomy" id="1192034"/>
    <lineage>
        <taxon>Bacteria</taxon>
        <taxon>Pseudomonadati</taxon>
        <taxon>Myxococcota</taxon>
        <taxon>Polyangia</taxon>
        <taxon>Polyangiales</taxon>
        <taxon>Polyangiaceae</taxon>
        <taxon>Chondromyces</taxon>
    </lineage>
</organism>
<dbReference type="EMBL" id="ASRX01000014">
    <property type="protein sequence ID" value="EYF06804.1"/>
    <property type="molecule type" value="Genomic_DNA"/>
</dbReference>
<accession>A0A017TC27</accession>
<evidence type="ECO:0000256" key="4">
    <source>
        <dbReference type="ARBA" id="ARBA00022729"/>
    </source>
</evidence>
<dbReference type="GO" id="GO:0046872">
    <property type="term" value="F:metal ion binding"/>
    <property type="evidence" value="ECO:0007669"/>
    <property type="project" value="UniProtKB-KW"/>
</dbReference>
<dbReference type="PANTHER" id="PTHR30600:SF10">
    <property type="entry name" value="BLL6722 PROTEIN"/>
    <property type="match status" value="1"/>
</dbReference>
<dbReference type="InterPro" id="IPR051395">
    <property type="entry name" value="Cytochrome_c_Peroxidase/MauG"/>
</dbReference>
<keyword evidence="6 7" id="KW-0408">Iron</keyword>
<keyword evidence="4" id="KW-0732">Signal</keyword>
<dbReference type="InterPro" id="IPR036909">
    <property type="entry name" value="Cyt_c-like_dom_sf"/>
</dbReference>
<dbReference type="Gene3D" id="1.10.760.10">
    <property type="entry name" value="Cytochrome c-like domain"/>
    <property type="match status" value="2"/>
</dbReference>
<dbReference type="SUPFAM" id="SSF46626">
    <property type="entry name" value="Cytochrome c"/>
    <property type="match status" value="2"/>
</dbReference>
<comment type="subcellular location">
    <subcellularLocation>
        <location evidence="1">Cell envelope</location>
    </subcellularLocation>
</comment>
<evidence type="ECO:0000313" key="10">
    <source>
        <dbReference type="Proteomes" id="UP000019678"/>
    </source>
</evidence>
<comment type="caution">
    <text evidence="9">The sequence shown here is derived from an EMBL/GenBank/DDBJ whole genome shotgun (WGS) entry which is preliminary data.</text>
</comment>
<keyword evidence="2 7" id="KW-0349">Heme</keyword>
<dbReference type="Pfam" id="PF03150">
    <property type="entry name" value="CCP_MauG"/>
    <property type="match status" value="1"/>
</dbReference>
<evidence type="ECO:0000256" key="6">
    <source>
        <dbReference type="ARBA" id="ARBA00023004"/>
    </source>
</evidence>
<dbReference type="PANTHER" id="PTHR30600">
    <property type="entry name" value="CYTOCHROME C PEROXIDASE-RELATED"/>
    <property type="match status" value="1"/>
</dbReference>
<reference evidence="9 10" key="1">
    <citation type="submission" date="2013-05" db="EMBL/GenBank/DDBJ databases">
        <title>Genome assembly of Chondromyces apiculatus DSM 436.</title>
        <authorList>
            <person name="Sharma G."/>
            <person name="Khatri I."/>
            <person name="Kaur C."/>
            <person name="Mayilraj S."/>
            <person name="Subramanian S."/>
        </authorList>
    </citation>
    <scope>NUCLEOTIDE SEQUENCE [LARGE SCALE GENOMIC DNA]</scope>
    <source>
        <strain evidence="9 10">DSM 436</strain>
    </source>
</reference>
<keyword evidence="3 7" id="KW-0479">Metal-binding</keyword>
<evidence type="ECO:0000259" key="8">
    <source>
        <dbReference type="PROSITE" id="PS51007"/>
    </source>
</evidence>
<evidence type="ECO:0000256" key="7">
    <source>
        <dbReference type="PROSITE-ProRule" id="PRU00433"/>
    </source>
</evidence>
<dbReference type="InterPro" id="IPR004852">
    <property type="entry name" value="Di-haem_cyt_c_peroxidsae"/>
</dbReference>
<keyword evidence="5" id="KW-0560">Oxidoreductase</keyword>
<evidence type="ECO:0000313" key="9">
    <source>
        <dbReference type="EMBL" id="EYF06804.1"/>
    </source>
</evidence>
<dbReference type="GO" id="GO:0020037">
    <property type="term" value="F:heme binding"/>
    <property type="evidence" value="ECO:0007669"/>
    <property type="project" value="InterPro"/>
</dbReference>
<dbReference type="Proteomes" id="UP000019678">
    <property type="component" value="Unassembled WGS sequence"/>
</dbReference>